<dbReference type="Proteomes" id="UP000315295">
    <property type="component" value="Unassembled WGS sequence"/>
</dbReference>
<gene>
    <name evidence="1" type="ORF">C1H46_010104</name>
</gene>
<evidence type="ECO:0000313" key="2">
    <source>
        <dbReference type="Proteomes" id="UP000315295"/>
    </source>
</evidence>
<dbReference type="EMBL" id="VIEB01000142">
    <property type="protein sequence ID" value="TQE04319.1"/>
    <property type="molecule type" value="Genomic_DNA"/>
</dbReference>
<protein>
    <submittedName>
        <fullName evidence="1">Uncharacterized protein</fullName>
    </submittedName>
</protein>
<name>A0A540MZZ1_MALBA</name>
<evidence type="ECO:0000313" key="1">
    <source>
        <dbReference type="EMBL" id="TQE04319.1"/>
    </source>
</evidence>
<reference evidence="1 2" key="1">
    <citation type="journal article" date="2019" name="G3 (Bethesda)">
        <title>Sequencing of a Wild Apple (Malus baccata) Genome Unravels the Differences Between Cultivated and Wild Apple Species Regarding Disease Resistance and Cold Tolerance.</title>
        <authorList>
            <person name="Chen X."/>
        </authorList>
    </citation>
    <scope>NUCLEOTIDE SEQUENCE [LARGE SCALE GENOMIC DNA]</scope>
    <source>
        <strain evidence="2">cv. Shandingzi</strain>
        <tissue evidence="1">Leaves</tissue>
    </source>
</reference>
<dbReference type="AlphaFoldDB" id="A0A540MZZ1"/>
<keyword evidence="2" id="KW-1185">Reference proteome</keyword>
<accession>A0A540MZZ1</accession>
<proteinExistence type="predicted"/>
<organism evidence="1 2">
    <name type="scientific">Malus baccata</name>
    <name type="common">Siberian crab apple</name>
    <name type="synonym">Pyrus baccata</name>
    <dbReference type="NCBI Taxonomy" id="106549"/>
    <lineage>
        <taxon>Eukaryota</taxon>
        <taxon>Viridiplantae</taxon>
        <taxon>Streptophyta</taxon>
        <taxon>Embryophyta</taxon>
        <taxon>Tracheophyta</taxon>
        <taxon>Spermatophyta</taxon>
        <taxon>Magnoliopsida</taxon>
        <taxon>eudicotyledons</taxon>
        <taxon>Gunneridae</taxon>
        <taxon>Pentapetalae</taxon>
        <taxon>rosids</taxon>
        <taxon>fabids</taxon>
        <taxon>Rosales</taxon>
        <taxon>Rosaceae</taxon>
        <taxon>Amygdaloideae</taxon>
        <taxon>Maleae</taxon>
        <taxon>Malus</taxon>
    </lineage>
</organism>
<comment type="caution">
    <text evidence="1">The sequence shown here is derived from an EMBL/GenBank/DDBJ whole genome shotgun (WGS) entry which is preliminary data.</text>
</comment>
<sequence>MIRFSYLANIGDVLNTYIVGSNEVDKYAKTIVVLVQSLNVINWVNPKSSNKIQPLFANQ</sequence>